<dbReference type="Gene3D" id="1.10.287.110">
    <property type="entry name" value="DnaJ domain"/>
    <property type="match status" value="1"/>
</dbReference>
<organism evidence="3 4">
    <name type="scientific">Drosophila madeirensis</name>
    <name type="common">Fruit fly</name>
    <dbReference type="NCBI Taxonomy" id="30013"/>
    <lineage>
        <taxon>Eukaryota</taxon>
        <taxon>Metazoa</taxon>
        <taxon>Ecdysozoa</taxon>
        <taxon>Arthropoda</taxon>
        <taxon>Hexapoda</taxon>
        <taxon>Insecta</taxon>
        <taxon>Pterygota</taxon>
        <taxon>Neoptera</taxon>
        <taxon>Endopterygota</taxon>
        <taxon>Diptera</taxon>
        <taxon>Brachycera</taxon>
        <taxon>Muscomorpha</taxon>
        <taxon>Ephydroidea</taxon>
        <taxon>Drosophilidae</taxon>
        <taxon>Drosophila</taxon>
        <taxon>Sophophora</taxon>
    </lineage>
</organism>
<reference evidence="3 4" key="1">
    <citation type="submission" date="2024-02" db="EMBL/GenBank/DDBJ databases">
        <title>A chromosome-level genome assembly of Drosophila madeirensis, a fruit fly species endemic to Madeira island.</title>
        <authorList>
            <person name="Tomihara K."/>
            <person name="Llopart A."/>
            <person name="Yamamoto D."/>
        </authorList>
    </citation>
    <scope>NUCLEOTIDE SEQUENCE [LARGE SCALE GENOMIC DNA]</scope>
    <source>
        <strain evidence="3 4">RF1</strain>
    </source>
</reference>
<keyword evidence="4" id="KW-1185">Reference proteome</keyword>
<protein>
    <submittedName>
        <fullName evidence="3">DnaJ homolog subfamily B member 14-like</fullName>
    </submittedName>
</protein>
<sequence length="204" mass="23670">MDEQVEAVRRIIACRNNYYAVLNVPQTATDGQISRAYRQLSRVVHPDKNKHPGATDAFHVIASAKDVLMDATKRHHFDKQLRQTIFGNIRGNGNHGRQFGRNVGHHGRTYGQRHLNNQRSKFAAGYQFFYDNAVTIIVLIVVLLVVIFLFKMPMYSLKRSSKFSVKCLTTNKKIPYFIGRYLQCFSRYSAIGKKWEHDIERKYC</sequence>
<dbReference type="Pfam" id="PF00226">
    <property type="entry name" value="DnaJ"/>
    <property type="match status" value="1"/>
</dbReference>
<dbReference type="Proteomes" id="UP001500889">
    <property type="component" value="Chromosome A"/>
</dbReference>
<dbReference type="EMBL" id="AP029266">
    <property type="protein sequence ID" value="BFG02337.1"/>
    <property type="molecule type" value="Genomic_DNA"/>
</dbReference>
<evidence type="ECO:0000313" key="4">
    <source>
        <dbReference type="Proteomes" id="UP001500889"/>
    </source>
</evidence>
<name>A0AAU9G3N9_DROMD</name>
<dbReference type="InterPro" id="IPR036869">
    <property type="entry name" value="J_dom_sf"/>
</dbReference>
<dbReference type="PRINTS" id="PR00625">
    <property type="entry name" value="JDOMAIN"/>
</dbReference>
<dbReference type="SUPFAM" id="SSF46565">
    <property type="entry name" value="Chaperone J-domain"/>
    <property type="match status" value="1"/>
</dbReference>
<feature type="transmembrane region" description="Helical" evidence="1">
    <location>
        <begin position="128"/>
        <end position="150"/>
    </location>
</feature>
<dbReference type="SMART" id="SM00271">
    <property type="entry name" value="DnaJ"/>
    <property type="match status" value="1"/>
</dbReference>
<dbReference type="AlphaFoldDB" id="A0AAU9G3N9"/>
<keyword evidence="1" id="KW-0812">Transmembrane</keyword>
<keyword evidence="1" id="KW-1133">Transmembrane helix</keyword>
<dbReference type="PANTHER" id="PTHR43908">
    <property type="entry name" value="AT29763P-RELATED"/>
    <property type="match status" value="1"/>
</dbReference>
<dbReference type="PANTHER" id="PTHR43908:SF3">
    <property type="entry name" value="AT29763P-RELATED"/>
    <property type="match status" value="1"/>
</dbReference>
<dbReference type="CDD" id="cd06257">
    <property type="entry name" value="DnaJ"/>
    <property type="match status" value="1"/>
</dbReference>
<accession>A0AAU9G3N9</accession>
<evidence type="ECO:0000313" key="3">
    <source>
        <dbReference type="EMBL" id="BFG02337.1"/>
    </source>
</evidence>
<keyword evidence="1" id="KW-0472">Membrane</keyword>
<gene>
    <name evidence="3" type="ORF">DMAD_01872</name>
</gene>
<dbReference type="InterPro" id="IPR051100">
    <property type="entry name" value="DnaJ_subfamily_B/C"/>
</dbReference>
<dbReference type="PROSITE" id="PS50076">
    <property type="entry name" value="DNAJ_2"/>
    <property type="match status" value="1"/>
</dbReference>
<proteinExistence type="predicted"/>
<evidence type="ECO:0000259" key="2">
    <source>
        <dbReference type="PROSITE" id="PS50076"/>
    </source>
</evidence>
<feature type="domain" description="J" evidence="2">
    <location>
        <begin position="17"/>
        <end position="81"/>
    </location>
</feature>
<dbReference type="InterPro" id="IPR001623">
    <property type="entry name" value="DnaJ_domain"/>
</dbReference>
<evidence type="ECO:0000256" key="1">
    <source>
        <dbReference type="SAM" id="Phobius"/>
    </source>
</evidence>